<dbReference type="InterPro" id="IPR046551">
    <property type="entry name" value="DUF6705"/>
</dbReference>
<name>A0A444HCG1_9FLAO</name>
<dbReference type="EMBL" id="SBII01000004">
    <property type="protein sequence ID" value="RWX01056.1"/>
    <property type="molecule type" value="Genomic_DNA"/>
</dbReference>
<proteinExistence type="predicted"/>
<accession>A0A444HCG1</accession>
<dbReference type="Proteomes" id="UP000287527">
    <property type="component" value="Unassembled WGS sequence"/>
</dbReference>
<dbReference type="OrthoDB" id="1261237at2"/>
<protein>
    <recommendedName>
        <fullName evidence="1">DUF6705 domain-containing protein</fullName>
    </recommendedName>
</protein>
<dbReference type="RefSeq" id="WP_128389535.1">
    <property type="nucleotide sequence ID" value="NZ_SBII01000004.1"/>
</dbReference>
<dbReference type="AlphaFoldDB" id="A0A444HCG1"/>
<keyword evidence="3" id="KW-1185">Reference proteome</keyword>
<reference evidence="2 3" key="1">
    <citation type="submission" date="2019-01" db="EMBL/GenBank/DDBJ databases">
        <title>Flavobacterium sp. nov.,isolated from freshwater.</title>
        <authorList>
            <person name="Zhang R."/>
            <person name="Du Z.-J."/>
        </authorList>
    </citation>
    <scope>NUCLEOTIDE SEQUENCE [LARGE SCALE GENOMIC DNA]</scope>
    <source>
        <strain evidence="2 3">1E403</strain>
    </source>
</reference>
<evidence type="ECO:0000313" key="3">
    <source>
        <dbReference type="Proteomes" id="UP000287527"/>
    </source>
</evidence>
<evidence type="ECO:0000313" key="2">
    <source>
        <dbReference type="EMBL" id="RWX01056.1"/>
    </source>
</evidence>
<sequence length="204" mass="23748">MAALTGSLVFIMKRLILFLIILPFWNCKAQSPIKSLYNDPQEENGAYYKDFNNELDTFVGTWKYTNGSTSLTITLKKKVMQFFSDGDVNFYEDILIGEYKYIENGVEKINTLSQLLVDKNPYKYNIVGNIFYEKTNKNLQTNFSDPNREIQGMTQAMFFDHVNNDPQKLFLTFKMMEGPYTVNDEPLPYTSYTVPFGEYLLVKQ</sequence>
<gene>
    <name evidence="2" type="ORF">EPI11_08525</name>
</gene>
<comment type="caution">
    <text evidence="2">The sequence shown here is derived from an EMBL/GenBank/DDBJ whole genome shotgun (WGS) entry which is preliminary data.</text>
</comment>
<dbReference type="Pfam" id="PF20448">
    <property type="entry name" value="DUF6705"/>
    <property type="match status" value="1"/>
</dbReference>
<feature type="domain" description="DUF6705" evidence="1">
    <location>
        <begin position="12"/>
        <end position="204"/>
    </location>
</feature>
<organism evidence="2 3">
    <name type="scientific">Flavobacterium cerinum</name>
    <dbReference type="NCBI Taxonomy" id="2502784"/>
    <lineage>
        <taxon>Bacteria</taxon>
        <taxon>Pseudomonadati</taxon>
        <taxon>Bacteroidota</taxon>
        <taxon>Flavobacteriia</taxon>
        <taxon>Flavobacteriales</taxon>
        <taxon>Flavobacteriaceae</taxon>
        <taxon>Flavobacterium</taxon>
    </lineage>
</organism>
<evidence type="ECO:0000259" key="1">
    <source>
        <dbReference type="Pfam" id="PF20448"/>
    </source>
</evidence>